<keyword evidence="6" id="KW-0472">Membrane</keyword>
<dbReference type="Gene3D" id="1.20.1600.10">
    <property type="entry name" value="Outer membrane efflux proteins (OEP)"/>
    <property type="match status" value="1"/>
</dbReference>
<proteinExistence type="inferred from homology"/>
<comment type="similarity">
    <text evidence="2">Belongs to the outer membrane factor (OMF) (TC 1.B.17) family.</text>
</comment>
<evidence type="ECO:0000256" key="2">
    <source>
        <dbReference type="ARBA" id="ARBA00007613"/>
    </source>
</evidence>
<evidence type="ECO:0000256" key="5">
    <source>
        <dbReference type="ARBA" id="ARBA00022692"/>
    </source>
</evidence>
<dbReference type="Pfam" id="PF02321">
    <property type="entry name" value="OEP"/>
    <property type="match status" value="2"/>
</dbReference>
<accession>A0ABW4QQ85</accession>
<comment type="subcellular location">
    <subcellularLocation>
        <location evidence="1">Cell outer membrane</location>
    </subcellularLocation>
</comment>
<comment type="caution">
    <text evidence="9">The sequence shown here is derived from an EMBL/GenBank/DDBJ whole genome shotgun (WGS) entry which is preliminary data.</text>
</comment>
<evidence type="ECO:0000256" key="4">
    <source>
        <dbReference type="ARBA" id="ARBA00022452"/>
    </source>
</evidence>
<evidence type="ECO:0000256" key="7">
    <source>
        <dbReference type="ARBA" id="ARBA00023237"/>
    </source>
</evidence>
<dbReference type="InterPro" id="IPR051906">
    <property type="entry name" value="TolC-like"/>
</dbReference>
<dbReference type="PANTHER" id="PTHR30026:SF20">
    <property type="entry name" value="OUTER MEMBRANE PROTEIN TOLC"/>
    <property type="match status" value="1"/>
</dbReference>
<evidence type="ECO:0000313" key="9">
    <source>
        <dbReference type="EMBL" id="MFD1871712.1"/>
    </source>
</evidence>
<dbReference type="InterPro" id="IPR003423">
    <property type="entry name" value="OMP_efflux"/>
</dbReference>
<dbReference type="EMBL" id="JBHUFD010000001">
    <property type="protein sequence ID" value="MFD1871712.1"/>
    <property type="molecule type" value="Genomic_DNA"/>
</dbReference>
<dbReference type="RefSeq" id="WP_382312028.1">
    <property type="nucleotide sequence ID" value="NZ_JBHUFD010000001.1"/>
</dbReference>
<evidence type="ECO:0000256" key="6">
    <source>
        <dbReference type="ARBA" id="ARBA00023136"/>
    </source>
</evidence>
<feature type="chain" id="PRO_5047305513" evidence="8">
    <location>
        <begin position="42"/>
        <end position="473"/>
    </location>
</feature>
<name>A0ABW4QQ85_9BACT</name>
<gene>
    <name evidence="9" type="ORF">ACFSDX_04700</name>
</gene>
<keyword evidence="7" id="KW-0998">Cell outer membrane</keyword>
<dbReference type="SUPFAM" id="SSF56954">
    <property type="entry name" value="Outer membrane efflux proteins (OEP)"/>
    <property type="match status" value="1"/>
</dbReference>
<keyword evidence="4" id="KW-1134">Transmembrane beta strand</keyword>
<reference evidence="10" key="1">
    <citation type="journal article" date="2019" name="Int. J. Syst. Evol. Microbiol.">
        <title>The Global Catalogue of Microorganisms (GCM) 10K type strain sequencing project: providing services to taxonomists for standard genome sequencing and annotation.</title>
        <authorList>
            <consortium name="The Broad Institute Genomics Platform"/>
            <consortium name="The Broad Institute Genome Sequencing Center for Infectious Disease"/>
            <person name="Wu L."/>
            <person name="Ma J."/>
        </authorList>
    </citation>
    <scope>NUCLEOTIDE SEQUENCE [LARGE SCALE GENOMIC DNA]</scope>
    <source>
        <strain evidence="10">CGMCC 1.15795</strain>
    </source>
</reference>
<feature type="signal peptide" evidence="8">
    <location>
        <begin position="1"/>
        <end position="41"/>
    </location>
</feature>
<protein>
    <submittedName>
        <fullName evidence="9">TolC family protein</fullName>
    </submittedName>
</protein>
<organism evidence="9 10">
    <name type="scientific">Hymenobacter bucti</name>
    <dbReference type="NCBI Taxonomy" id="1844114"/>
    <lineage>
        <taxon>Bacteria</taxon>
        <taxon>Pseudomonadati</taxon>
        <taxon>Bacteroidota</taxon>
        <taxon>Cytophagia</taxon>
        <taxon>Cytophagales</taxon>
        <taxon>Hymenobacteraceae</taxon>
        <taxon>Hymenobacter</taxon>
    </lineage>
</organism>
<evidence type="ECO:0000313" key="10">
    <source>
        <dbReference type="Proteomes" id="UP001597197"/>
    </source>
</evidence>
<dbReference type="Proteomes" id="UP001597197">
    <property type="component" value="Unassembled WGS sequence"/>
</dbReference>
<evidence type="ECO:0000256" key="1">
    <source>
        <dbReference type="ARBA" id="ARBA00004442"/>
    </source>
</evidence>
<keyword evidence="10" id="KW-1185">Reference proteome</keyword>
<evidence type="ECO:0000256" key="8">
    <source>
        <dbReference type="SAM" id="SignalP"/>
    </source>
</evidence>
<evidence type="ECO:0000256" key="3">
    <source>
        <dbReference type="ARBA" id="ARBA00022448"/>
    </source>
</evidence>
<keyword evidence="5" id="KW-0812">Transmembrane</keyword>
<keyword evidence="8" id="KW-0732">Signal</keyword>
<sequence length="473" mass="53082">MLSKPIRYPHRLARLRKLRGGPAGLFIWLLFSLLASGFAQAQAPGAPASQPIPSTASLPECISFALRNQPVVRQSQLDEEIGERNIRIGLSAWLPQINATGIYTRNIQLPTAVFPDLTNPGGPQQIFRIGLNNTSTLGVAASQLLFSNDVLLAARSVRPTRLAYQQTTTANKIDVVTNVSKAFYDILLTERQLAILDEAIQRQQLQVKDSKAKLDVGVADKTDYLRASVSLRNAYAQRQGTAAALPGKYSALKQLMGLGPEKPLALQYDTLQMVREAQLDTAERLVPERRIEVQQLLTQKKLQGFNIDYYRYGFLPTLSGFYNYNRVYQSNQFSELYRTAYPNQQAGAQFALPLFTGLRRLQNLKIARLQDERLDLDLFDTKNQITTEFDQALGVYKGALSQLNALQDNLVDAKEVYRVINLQYREGIKTFLELTIAEADLRTAQLNYYNALFNVLSSKLDVQRALGNITFNQ</sequence>
<keyword evidence="3" id="KW-0813">Transport</keyword>
<dbReference type="PANTHER" id="PTHR30026">
    <property type="entry name" value="OUTER MEMBRANE PROTEIN TOLC"/>
    <property type="match status" value="1"/>
</dbReference>